<feature type="compositionally biased region" description="Polar residues" evidence="1">
    <location>
        <begin position="448"/>
        <end position="459"/>
    </location>
</feature>
<dbReference type="OrthoDB" id="275715at2759"/>
<protein>
    <submittedName>
        <fullName evidence="2">Uncharacterized protein</fullName>
    </submittedName>
</protein>
<feature type="non-terminal residue" evidence="2">
    <location>
        <position position="576"/>
    </location>
</feature>
<dbReference type="Proteomes" id="UP000258309">
    <property type="component" value="Unassembled WGS sequence"/>
</dbReference>
<proteinExistence type="predicted"/>
<gene>
    <name evidence="2" type="ORF">B7463_g11805</name>
</gene>
<dbReference type="STRING" id="5539.A0A3E2GTW3"/>
<feature type="compositionally biased region" description="Basic residues" evidence="1">
    <location>
        <begin position="246"/>
        <end position="269"/>
    </location>
</feature>
<organism evidence="2 3">
    <name type="scientific">Scytalidium lignicola</name>
    <name type="common">Hyphomycete</name>
    <dbReference type="NCBI Taxonomy" id="5539"/>
    <lineage>
        <taxon>Eukaryota</taxon>
        <taxon>Fungi</taxon>
        <taxon>Dikarya</taxon>
        <taxon>Ascomycota</taxon>
        <taxon>Pezizomycotina</taxon>
        <taxon>Leotiomycetes</taxon>
        <taxon>Leotiomycetes incertae sedis</taxon>
        <taxon>Scytalidium</taxon>
    </lineage>
</organism>
<feature type="region of interest" description="Disordered" evidence="1">
    <location>
        <begin position="234"/>
        <end position="576"/>
    </location>
</feature>
<keyword evidence="3" id="KW-1185">Reference proteome</keyword>
<evidence type="ECO:0000313" key="3">
    <source>
        <dbReference type="Proteomes" id="UP000258309"/>
    </source>
</evidence>
<comment type="caution">
    <text evidence="2">The sequence shown here is derived from an EMBL/GenBank/DDBJ whole genome shotgun (WGS) entry which is preliminary data.</text>
</comment>
<evidence type="ECO:0000256" key="1">
    <source>
        <dbReference type="SAM" id="MobiDB-lite"/>
    </source>
</evidence>
<feature type="compositionally biased region" description="Acidic residues" evidence="1">
    <location>
        <begin position="522"/>
        <end position="540"/>
    </location>
</feature>
<dbReference type="OMA" id="EYAWRRT"/>
<reference evidence="2 3" key="1">
    <citation type="submission" date="2018-05" db="EMBL/GenBank/DDBJ databases">
        <title>Draft genome sequence of Scytalidium lignicola DSM 105466, a ubiquitous saprotrophic fungus.</title>
        <authorList>
            <person name="Buettner E."/>
            <person name="Gebauer A.M."/>
            <person name="Hofrichter M."/>
            <person name="Liers C."/>
            <person name="Kellner H."/>
        </authorList>
    </citation>
    <scope>NUCLEOTIDE SEQUENCE [LARGE SCALE GENOMIC DNA]</scope>
    <source>
        <strain evidence="2 3">DSM 105466</strain>
    </source>
</reference>
<feature type="non-terminal residue" evidence="2">
    <location>
        <position position="1"/>
    </location>
</feature>
<dbReference type="EMBL" id="NCSJ02000434">
    <property type="protein sequence ID" value="RFU24530.1"/>
    <property type="molecule type" value="Genomic_DNA"/>
</dbReference>
<dbReference type="AlphaFoldDB" id="A0A3E2GTW3"/>
<name>A0A3E2GTW3_SCYLI</name>
<evidence type="ECO:0000313" key="2">
    <source>
        <dbReference type="EMBL" id="RFU24530.1"/>
    </source>
</evidence>
<feature type="compositionally biased region" description="Acidic residues" evidence="1">
    <location>
        <begin position="325"/>
        <end position="345"/>
    </location>
</feature>
<accession>A0A3E2GTW3</accession>
<sequence>MESDLRWPTVNEDGSLNWSFTHEDGSLDWDFTDEDDSLNLDFTDEEDQYRANGQSRRTNRAYVDHDVFEGLPVRHWRREPVTVAPPPEPPANENEKHDIWADELPHGMPKDYHLLPKHSQELLKAARSLKVSKRPAPETSNPKEVFSARAWKQIPRHLEGPCEEFLAKRRKGLITITSKQANSSSGTTWNKATVRRTDAAGNMYVQDVVFAEGEQVEGEVIAQSVIQDAAGVGAGTTPLSAAKSAPPRRRHPPPKRKAKGPGRGRKKKLVPTSAPQGTLPNGDVVGNSEEGAAEAGDVKSDTQAGETPLKDEDTEMADDSVMASDNEDGGDEEGDGPEDGEEGDESVSPVVEKASVEAQDHAPPVPAISTDMDMTGTGVPSPSPGLAGQVGSTEAKAGSPLKTVESATSPAAKDETSPENTALKVEASPPQDINEAAPSEPIADVAGSPNQPALASSGSDAAPVADQQSPKVESEDQEVMLLDTVANSTDPTILKPEADVPVSKSDAPAVEQSEPEKVEQVEQIEETEEQDQTTGEDDFPDLLSGLEKKLEGDAEAVAKASDTATSAPTEDSTKEA</sequence>